<gene>
    <name evidence="1" type="ORF">YK48G_04160</name>
</gene>
<evidence type="ECO:0008006" key="3">
    <source>
        <dbReference type="Google" id="ProtNLM"/>
    </source>
</evidence>
<organism evidence="1 2">
    <name type="scientific">Lentilactobacillus fungorum</name>
    <dbReference type="NCBI Taxonomy" id="2201250"/>
    <lineage>
        <taxon>Bacteria</taxon>
        <taxon>Bacillati</taxon>
        <taxon>Bacillota</taxon>
        <taxon>Bacilli</taxon>
        <taxon>Lactobacillales</taxon>
        <taxon>Lactobacillaceae</taxon>
        <taxon>Lentilactobacillus</taxon>
    </lineage>
</organism>
<evidence type="ECO:0000313" key="2">
    <source>
        <dbReference type="Proteomes" id="UP000604765"/>
    </source>
</evidence>
<dbReference type="Proteomes" id="UP000604765">
    <property type="component" value="Unassembled WGS sequence"/>
</dbReference>
<proteinExistence type="predicted"/>
<accession>A0ABQ3VXT2</accession>
<dbReference type="Gene3D" id="1.10.10.2910">
    <property type="match status" value="1"/>
</dbReference>
<evidence type="ECO:0000313" key="1">
    <source>
        <dbReference type="EMBL" id="GHP12991.1"/>
    </source>
</evidence>
<dbReference type="RefSeq" id="WP_203629038.1">
    <property type="nucleotide sequence ID" value="NZ_BNJR01000004.1"/>
</dbReference>
<comment type="caution">
    <text evidence="1">The sequence shown here is derived from an EMBL/GenBank/DDBJ whole genome shotgun (WGS) entry which is preliminary data.</text>
</comment>
<name>A0ABQ3VXT2_9LACO</name>
<reference evidence="1 2" key="1">
    <citation type="journal article" date="2021" name="Int. J. Syst. Evol. Microbiol.">
        <title>Lentilactobacillus fungorum sp. nov., isolated from spent mushroom substrates.</title>
        <authorList>
            <person name="Tohno M."/>
            <person name="Tanizawa Y."/>
            <person name="Kojima Y."/>
            <person name="Sakamoto M."/>
            <person name="Ohkuma M."/>
            <person name="Kobayashi H."/>
        </authorList>
    </citation>
    <scope>NUCLEOTIDE SEQUENCE [LARGE SCALE GENOMIC DNA]</scope>
    <source>
        <strain evidence="1 2">YK48G</strain>
    </source>
</reference>
<keyword evidence="2" id="KW-1185">Reference proteome</keyword>
<dbReference type="EMBL" id="BNJR01000004">
    <property type="protein sequence ID" value="GHP12991.1"/>
    <property type="molecule type" value="Genomic_DNA"/>
</dbReference>
<protein>
    <recommendedName>
        <fullName evidence="3">IrrE N-terminal-like domain-containing protein</fullName>
    </recommendedName>
</protein>
<sequence>MKKISKVCIGGINYQIKFVKNLEDTNQPCWGLTEYEKATIFLRDGLSWQKRRQTLIHEMVHVMLHEAGLDDVCNDEKLVNPLGNVLNEVLADNPKLHFLYLPEGSLKQ</sequence>